<feature type="binding site" evidence="9">
    <location>
        <begin position="238"/>
        <end position="239"/>
    </location>
    <ligand>
        <name>NAD(+)</name>
        <dbReference type="ChEBI" id="CHEBI:57540"/>
    </ligand>
</feature>
<feature type="domain" description="Alanine dehydrogenase/pyridine nucleotide transhydrogenase N-terminal" evidence="12">
    <location>
        <begin position="4"/>
        <end position="136"/>
    </location>
</feature>
<name>K0J4R2_AMPXN</name>
<feature type="binding site" evidence="9">
    <location>
        <position position="197"/>
    </location>
    <ligand>
        <name>NAD(+)</name>
        <dbReference type="ChEBI" id="CHEBI:57540"/>
    </ligand>
</feature>
<gene>
    <name evidence="13" type="primary">ald</name>
    <name evidence="13" type="ordered locus">AXY_22050</name>
</gene>
<dbReference type="GO" id="GO:0000166">
    <property type="term" value="F:nucleotide binding"/>
    <property type="evidence" value="ECO:0007669"/>
    <property type="project" value="UniProtKB-KW"/>
</dbReference>
<dbReference type="SUPFAM" id="SSF51735">
    <property type="entry name" value="NAD(P)-binding Rossmann-fold domains"/>
    <property type="match status" value="1"/>
</dbReference>
<dbReference type="SMART" id="SM01003">
    <property type="entry name" value="AlaDh_PNT_N"/>
    <property type="match status" value="1"/>
</dbReference>
<proteinExistence type="inferred from homology"/>
<dbReference type="Proteomes" id="UP000006294">
    <property type="component" value="Chromosome"/>
</dbReference>
<dbReference type="EMBL" id="AP012050">
    <property type="protein sequence ID" value="BAM48337.1"/>
    <property type="molecule type" value="Genomic_DNA"/>
</dbReference>
<dbReference type="InterPro" id="IPR008143">
    <property type="entry name" value="Ala_DH/PNT_CS2"/>
</dbReference>
<evidence type="ECO:0000313" key="13">
    <source>
        <dbReference type="EMBL" id="BAM48337.1"/>
    </source>
</evidence>
<feature type="binding site" evidence="10">
    <location>
        <position position="323"/>
    </location>
    <ligand>
        <name>Mg(2+)</name>
        <dbReference type="ChEBI" id="CHEBI:18420"/>
    </ligand>
</feature>
<feature type="binding site" evidence="9">
    <location>
        <position position="133"/>
    </location>
    <ligand>
        <name>NAD(+)</name>
        <dbReference type="ChEBI" id="CHEBI:57540"/>
    </ligand>
</feature>
<evidence type="ECO:0000256" key="5">
    <source>
        <dbReference type="ARBA" id="ARBA00023027"/>
    </source>
</evidence>
<dbReference type="STRING" id="698758.AXY_22050"/>
<dbReference type="InterPro" id="IPR007698">
    <property type="entry name" value="AlaDH/PNT_NAD(H)-bd"/>
</dbReference>
<keyword evidence="14" id="KW-1185">Reference proteome</keyword>
<organism evidence="13 14">
    <name type="scientific">Amphibacillus xylanus (strain ATCC 51415 / DSM 6626 / JCM 7361 / LMG 17667 / NBRC 15112 / Ep01)</name>
    <dbReference type="NCBI Taxonomy" id="698758"/>
    <lineage>
        <taxon>Bacteria</taxon>
        <taxon>Bacillati</taxon>
        <taxon>Bacillota</taxon>
        <taxon>Bacilli</taxon>
        <taxon>Bacillales</taxon>
        <taxon>Bacillaceae</taxon>
        <taxon>Amphibacillus</taxon>
    </lineage>
</organism>
<dbReference type="PANTHER" id="PTHR42795:SF1">
    <property type="entry name" value="ALANINE DEHYDROGENASE"/>
    <property type="match status" value="1"/>
</dbReference>
<dbReference type="InterPro" id="IPR007886">
    <property type="entry name" value="AlaDH/PNT_N"/>
</dbReference>
<comment type="catalytic activity">
    <reaction evidence="6">
        <text>L-alanine + NAD(+) + H2O = pyruvate + NH4(+) + NADH + H(+)</text>
        <dbReference type="Rhea" id="RHEA:18405"/>
        <dbReference type="ChEBI" id="CHEBI:15361"/>
        <dbReference type="ChEBI" id="CHEBI:15377"/>
        <dbReference type="ChEBI" id="CHEBI:15378"/>
        <dbReference type="ChEBI" id="CHEBI:28938"/>
        <dbReference type="ChEBI" id="CHEBI:57540"/>
        <dbReference type="ChEBI" id="CHEBI:57945"/>
        <dbReference type="ChEBI" id="CHEBI:57972"/>
        <dbReference type="EC" id="1.4.1.1"/>
    </reaction>
</comment>
<sequence length="370" mass="39759">MKIGIPKEIKAHENRVAITPTGVALLRQSNHEVLIESGAGIGADITDEEYRNAGAMIMEKAEDVWSADLIMKVKEPQKSEYKYFREGLMIFTYFHLANEPELAEEMVKSGVTAIAYETMVGPKDDLPMLMPMSVIAGRISVQIASFYLQSPQQGKGKLIGGVPGVRNGKVVIIGGGVAGQNALQIARGLGAHVTILDVKPEVLQQIEDTHGTDVITLMSNEVNIANAIKDADIVVGAVLIPGSKAPKLVTEEMVKSMEPGSVIVDIAVDQGGIFETEDRITTHDDPIYIKHGVIHYAVPNMPGAVPKTATTALTNVTVPHAIEIANLGIVNAAEKSNMIYTGINTYGGYITNKGVAEALNMEYRDFAKLV</sequence>
<dbReference type="GO" id="GO:0000286">
    <property type="term" value="F:alanine dehydrogenase activity"/>
    <property type="evidence" value="ECO:0007669"/>
    <property type="project" value="UniProtKB-UniRule"/>
</dbReference>
<dbReference type="UniPathway" id="UPA00527">
    <property type="reaction ID" value="UER00585"/>
</dbReference>
<evidence type="ECO:0000256" key="7">
    <source>
        <dbReference type="PIRSR" id="PIRSR000183-1"/>
    </source>
</evidence>
<dbReference type="InterPro" id="IPR036291">
    <property type="entry name" value="NAD(P)-bd_dom_sf"/>
</dbReference>
<evidence type="ECO:0000256" key="3">
    <source>
        <dbReference type="ARBA" id="ARBA00012897"/>
    </source>
</evidence>
<dbReference type="FunFam" id="3.40.50.720:FF:000049">
    <property type="entry name" value="Alanine dehydrogenase"/>
    <property type="match status" value="1"/>
</dbReference>
<dbReference type="HOGENOM" id="CLU_003376_3_0_9"/>
<dbReference type="KEGG" id="axl:AXY_22050"/>
<dbReference type="PATRIC" id="fig|698758.3.peg.2216"/>
<dbReference type="SUPFAM" id="SSF52283">
    <property type="entry name" value="Formate/glycerate dehydrogenase catalytic domain-like"/>
    <property type="match status" value="1"/>
</dbReference>
<evidence type="ECO:0000256" key="10">
    <source>
        <dbReference type="PIRSR" id="PIRSR000183-4"/>
    </source>
</evidence>
<dbReference type="GO" id="GO:0005886">
    <property type="term" value="C:plasma membrane"/>
    <property type="evidence" value="ECO:0007669"/>
    <property type="project" value="TreeGrafter"/>
</dbReference>
<feature type="active site" description="Proton donor/acceptor" evidence="7">
    <location>
        <position position="269"/>
    </location>
</feature>
<dbReference type="PROSITE" id="PS00837">
    <property type="entry name" value="ALADH_PNT_2"/>
    <property type="match status" value="1"/>
</dbReference>
<dbReference type="EC" id="1.4.1.1" evidence="3 6"/>
<dbReference type="CDD" id="cd05305">
    <property type="entry name" value="L-AlaDH"/>
    <property type="match status" value="1"/>
</dbReference>
<dbReference type="Pfam" id="PF05222">
    <property type="entry name" value="AlaDh_PNT_N"/>
    <property type="match status" value="1"/>
</dbReference>
<feature type="binding site" evidence="9">
    <location>
        <begin position="298"/>
        <end position="301"/>
    </location>
    <ligand>
        <name>NAD(+)</name>
        <dbReference type="ChEBI" id="CHEBI:57540"/>
    </ligand>
</feature>
<evidence type="ECO:0000259" key="12">
    <source>
        <dbReference type="SMART" id="SM01003"/>
    </source>
</evidence>
<comment type="cofactor">
    <cofactor evidence="10">
        <name>Mg(2+)</name>
        <dbReference type="ChEBI" id="CHEBI:18420"/>
    </cofactor>
    <text evidence="10">Binds 1 Mg(2+) ion per subunit.</text>
</comment>
<keyword evidence="5 6" id="KW-0520">NAD</keyword>
<accession>K0J4R2</accession>
<keyword evidence="9" id="KW-0547">Nucleotide-binding</keyword>
<comment type="similarity">
    <text evidence="2 6">Belongs to the AlaDH/PNT family.</text>
</comment>
<feature type="binding site" evidence="9">
    <location>
        <begin position="266"/>
        <end position="269"/>
    </location>
    <ligand>
        <name>NAD(+)</name>
        <dbReference type="ChEBI" id="CHEBI:57540"/>
    </ligand>
</feature>
<dbReference type="Pfam" id="PF01262">
    <property type="entry name" value="AlaDh_PNT_C"/>
    <property type="match status" value="1"/>
</dbReference>
<dbReference type="PANTHER" id="PTHR42795">
    <property type="entry name" value="ALANINE DEHYDROGENASE"/>
    <property type="match status" value="1"/>
</dbReference>
<dbReference type="Gene3D" id="3.40.50.720">
    <property type="entry name" value="NAD(P)-binding Rossmann-like Domain"/>
    <property type="match status" value="2"/>
</dbReference>
<dbReference type="SMART" id="SM01002">
    <property type="entry name" value="AlaDh_PNT_C"/>
    <property type="match status" value="1"/>
</dbReference>
<feature type="active site" description="Proton donor/acceptor" evidence="7">
    <location>
        <position position="95"/>
    </location>
</feature>
<reference evidence="13 14" key="1">
    <citation type="submission" date="2011-01" db="EMBL/GenBank/DDBJ databases">
        <title>Whole genome sequence of Amphibacillus xylinus NBRC 15112.</title>
        <authorList>
            <person name="Nakazawa H."/>
            <person name="Katano Y."/>
            <person name="Nakamura S."/>
            <person name="Sasagawa M."/>
            <person name="Fukada J."/>
            <person name="Arai T."/>
            <person name="Sasakura N."/>
            <person name="Mochizuki D."/>
            <person name="Hosoyama A."/>
            <person name="Harada K."/>
            <person name="Horikawa H."/>
            <person name="Kato Y."/>
            <person name="Harada T."/>
            <person name="Sasaki K."/>
            <person name="Sekiguchi M."/>
            <person name="Hodoyama M."/>
            <person name="Nishiko R."/>
            <person name="Narita H."/>
            <person name="Hanamaki A."/>
            <person name="Hata C."/>
            <person name="Konno Y."/>
            <person name="Niimura Y."/>
            <person name="Yamazaki S."/>
            <person name="Fujita N."/>
        </authorList>
    </citation>
    <scope>NUCLEOTIDE SEQUENCE [LARGE SCALE GENOMIC DNA]</scope>
    <source>
        <strain evidence="14">ATCC 51415 / DSM 6626 / JCM 7361 / LMG 17667 / NBRC 15112 / Ep01</strain>
    </source>
</reference>
<feature type="binding site" evidence="9">
    <location>
        <position position="219"/>
    </location>
    <ligand>
        <name>NAD(+)</name>
        <dbReference type="ChEBI" id="CHEBI:57540"/>
    </ligand>
</feature>
<feature type="binding site" evidence="8">
    <location>
        <position position="74"/>
    </location>
    <ligand>
        <name>substrate</name>
    </ligand>
</feature>
<feature type="binding site" evidence="8">
    <location>
        <position position="15"/>
    </location>
    <ligand>
        <name>substrate</name>
    </ligand>
</feature>
<evidence type="ECO:0000256" key="4">
    <source>
        <dbReference type="ARBA" id="ARBA00023002"/>
    </source>
</evidence>
<feature type="binding site" evidence="9">
    <location>
        <position position="279"/>
    </location>
    <ligand>
        <name>NAD(+)</name>
        <dbReference type="ChEBI" id="CHEBI:57540"/>
    </ligand>
</feature>
<feature type="domain" description="Alanine dehydrogenase/pyridine nucleotide transhydrogenase NAD(H)-binding" evidence="11">
    <location>
        <begin position="148"/>
        <end position="297"/>
    </location>
</feature>
<evidence type="ECO:0000256" key="9">
    <source>
        <dbReference type="PIRSR" id="PIRSR000183-3"/>
    </source>
</evidence>
<evidence type="ECO:0000256" key="1">
    <source>
        <dbReference type="ARBA" id="ARBA00005206"/>
    </source>
</evidence>
<evidence type="ECO:0000256" key="6">
    <source>
        <dbReference type="PIRNR" id="PIRNR000183"/>
    </source>
</evidence>
<keyword evidence="10" id="KW-0479">Metal-binding</keyword>
<dbReference type="eggNOG" id="COG0686">
    <property type="taxonomic scope" value="Bacteria"/>
</dbReference>
<evidence type="ECO:0000313" key="14">
    <source>
        <dbReference type="Proteomes" id="UP000006294"/>
    </source>
</evidence>
<dbReference type="InterPro" id="IPR008141">
    <property type="entry name" value="Ala_DH"/>
</dbReference>
<dbReference type="GO" id="GO:0046872">
    <property type="term" value="F:metal ion binding"/>
    <property type="evidence" value="ECO:0007669"/>
    <property type="project" value="UniProtKB-KW"/>
</dbReference>
<keyword evidence="4 6" id="KW-0560">Oxidoreductase</keyword>
<dbReference type="OrthoDB" id="9804592at2"/>
<evidence type="ECO:0000256" key="2">
    <source>
        <dbReference type="ARBA" id="ARBA00005689"/>
    </source>
</evidence>
<keyword evidence="10" id="KW-0460">Magnesium</keyword>
<dbReference type="RefSeq" id="WP_015010920.1">
    <property type="nucleotide sequence ID" value="NC_018704.1"/>
</dbReference>
<dbReference type="PIRSF" id="PIRSF000183">
    <property type="entry name" value="Alanine_dh"/>
    <property type="match status" value="1"/>
</dbReference>
<evidence type="ECO:0000256" key="8">
    <source>
        <dbReference type="PIRSR" id="PIRSR000183-2"/>
    </source>
</evidence>
<dbReference type="AlphaFoldDB" id="K0J4R2"/>
<evidence type="ECO:0000259" key="11">
    <source>
        <dbReference type="SMART" id="SM01002"/>
    </source>
</evidence>
<dbReference type="GO" id="GO:0042853">
    <property type="term" value="P:L-alanine catabolic process"/>
    <property type="evidence" value="ECO:0007669"/>
    <property type="project" value="UniProtKB-UniPathway"/>
</dbReference>
<protein>
    <recommendedName>
        <fullName evidence="3 6">Alanine dehydrogenase</fullName>
        <ecNumber evidence="3 6">1.4.1.1</ecNumber>
    </recommendedName>
</protein>
<comment type="pathway">
    <text evidence="1">Amino-acid degradation; L-alanine degradation via dehydrogenase pathway; NH(3) and pyruvate from L-alanine: step 1/1.</text>
</comment>
<dbReference type="NCBIfam" id="TIGR00518">
    <property type="entry name" value="alaDH"/>
    <property type="match status" value="1"/>
</dbReference>